<feature type="transmembrane region" description="Helical" evidence="1">
    <location>
        <begin position="40"/>
        <end position="64"/>
    </location>
</feature>
<organism evidence="2 3">
    <name type="scientific">Rhizobium leguminosarum bv. trifolii</name>
    <dbReference type="NCBI Taxonomy" id="386"/>
    <lineage>
        <taxon>Bacteria</taxon>
        <taxon>Pseudomonadati</taxon>
        <taxon>Pseudomonadota</taxon>
        <taxon>Alphaproteobacteria</taxon>
        <taxon>Hyphomicrobiales</taxon>
        <taxon>Rhizobiaceae</taxon>
        <taxon>Rhizobium/Agrobacterium group</taxon>
        <taxon>Rhizobium</taxon>
    </lineage>
</organism>
<evidence type="ECO:0000313" key="3">
    <source>
        <dbReference type="Proteomes" id="UP000256748"/>
    </source>
</evidence>
<accession>A0A3E1BFL1</accession>
<protein>
    <submittedName>
        <fullName evidence="2">Uncharacterized protein</fullName>
    </submittedName>
</protein>
<keyword evidence="1" id="KW-0812">Transmembrane</keyword>
<gene>
    <name evidence="2" type="ORF">B5K10_17840</name>
</gene>
<proteinExistence type="predicted"/>
<reference evidence="2 3" key="1">
    <citation type="submission" date="2017-03" db="EMBL/GenBank/DDBJ databases">
        <title>Genome analysis of Rhizobial strains effectives or ineffectives for nitrogen fixation isolated from bean seeds.</title>
        <authorList>
            <person name="Peralta H."/>
            <person name="Aguilar-Vera A."/>
            <person name="Mora Y."/>
            <person name="Vargas-Lagunas C."/>
            <person name="Girard L."/>
            <person name="Mora J."/>
        </authorList>
    </citation>
    <scope>NUCLEOTIDE SEQUENCE [LARGE SCALE GENOMIC DNA]</scope>
    <source>
        <strain evidence="2 3">CCGM5</strain>
    </source>
</reference>
<name>A0A3E1BFL1_RHILT</name>
<dbReference type="EMBL" id="NAOO01000019">
    <property type="protein sequence ID" value="RFB91173.1"/>
    <property type="molecule type" value="Genomic_DNA"/>
</dbReference>
<keyword evidence="1" id="KW-1133">Transmembrane helix</keyword>
<comment type="caution">
    <text evidence="2">The sequence shown here is derived from an EMBL/GenBank/DDBJ whole genome shotgun (WGS) entry which is preliminary data.</text>
</comment>
<evidence type="ECO:0000256" key="1">
    <source>
        <dbReference type="SAM" id="Phobius"/>
    </source>
</evidence>
<dbReference type="AlphaFoldDB" id="A0A3E1BFL1"/>
<dbReference type="Proteomes" id="UP000256748">
    <property type="component" value="Unassembled WGS sequence"/>
</dbReference>
<keyword evidence="1" id="KW-0472">Membrane</keyword>
<sequence>MHPAVLDLRFPVRNVIHARNTPSSCAAAVASSMISFSVHFFLLALSIVDLCSFLGGVACGNLIAADSPARRTGD</sequence>
<evidence type="ECO:0000313" key="2">
    <source>
        <dbReference type="EMBL" id="RFB91173.1"/>
    </source>
</evidence>